<keyword evidence="3" id="KW-0282">Flagellum</keyword>
<reference evidence="4" key="3">
    <citation type="submission" date="2022-01" db="EMBL/GenBank/DDBJ databases">
        <authorList>
            <person name="Rubenstein D.R."/>
        </authorList>
    </citation>
    <scope>NUCLEOTIDE SEQUENCE</scope>
    <source>
        <strain evidence="4">SS15</strain>
        <tissue evidence="4">Liver</tissue>
    </source>
</reference>
<keyword evidence="3" id="KW-0966">Cell projection</keyword>
<dbReference type="EMBL" id="JADDUC020000026">
    <property type="protein sequence ID" value="KAI1231505.1"/>
    <property type="molecule type" value="Genomic_DNA"/>
</dbReference>
<dbReference type="PANTHER" id="PTHR22538:SF0">
    <property type="entry name" value="CILIA- AND FLAGELLA-ASSOCIATED PROTEIN 74"/>
    <property type="match status" value="1"/>
</dbReference>
<dbReference type="Pfam" id="PF24798">
    <property type="entry name" value="Ig-CFAP74_4th"/>
    <property type="match status" value="1"/>
</dbReference>
<dbReference type="EMBL" id="JADDUC010000093">
    <property type="protein sequence ID" value="KAG0119173.1"/>
    <property type="molecule type" value="Genomic_DNA"/>
</dbReference>
<feature type="domain" description="CFAP74 fourth Ig-like" evidence="2">
    <location>
        <begin position="48"/>
        <end position="142"/>
    </location>
</feature>
<evidence type="ECO:0000259" key="2">
    <source>
        <dbReference type="Pfam" id="PF24798"/>
    </source>
</evidence>
<keyword evidence="5" id="KW-1185">Reference proteome</keyword>
<evidence type="ECO:0000313" key="4">
    <source>
        <dbReference type="EMBL" id="KAI1231505.1"/>
    </source>
</evidence>
<comment type="caution">
    <text evidence="3">The sequence shown here is derived from an EMBL/GenBank/DDBJ whole genome shotgun (WGS) entry which is preliminary data.</text>
</comment>
<dbReference type="InterPro" id="IPR056307">
    <property type="entry name" value="Ig-CFAP74_3rd"/>
</dbReference>
<sequence>QSLPEDAGSYFNAETGILEVPVTILIVDKAKKVNFTVHAIVTTSDLEISPAQINFGYCTIYEAVQANVILTNKSILPQEFGFVGLPEFVEVQPNDGFGIILPLESLTLDIIFKATKAKEYSFDLTCRTEINRQFKLSCKAVGVHPPLELSHSLVQFAATALNSMSSATLDVLNSHVDGNPLTHPVPRIGSGDPVPVGPTSFEFHVPQDCPVTITPSVGTVLPGQKSSIRVSFSPALSDQQIREEAARRLSTAAVPEAGAQWSPSVSNGQKEERFKERAKEIDPYNTLYLELHCPAVAPPVLITSDSRINTANFGDVSVGHRIMKRITIENISPGKLEVSLSGAYGLTQASSGQFLETLDIQVAKTNLSLCLSGHGVVPSTECSVGEVLDMGYVIKNTSNLTLPFSIQMESLSPTRDRDRQKIPSFLTSSLQRTEIVGTQNYNGFSVFRVSPTEGKIEAGRSQDFVVTFSPDHESLYYSDHLKVLLFGKQTAHEIHLKGAARNHPMFVEGGVPLDVPVESLAVTSPVAPQEALEGAVRSLLLLLEYVEGSAEPARAEITIGAMQSPLLAAKKLGCDCAVCPCQAVEFSLDSGAELQRAGIALDGPRGALERGQRQRIGVSWVPPADLQTSEPLLVSALLTVKGDITESYRVLFMARVVSAPAPTT</sequence>
<name>A0A835NNH7_9PASS</name>
<dbReference type="Proteomes" id="UP000618051">
    <property type="component" value="Unassembled WGS sequence"/>
</dbReference>
<reference evidence="3" key="1">
    <citation type="submission" date="2020-10" db="EMBL/GenBank/DDBJ databases">
        <title>Feather gene expression reveals the developmental basis of iridescence in African starlings.</title>
        <authorList>
            <person name="Rubenstein D.R."/>
        </authorList>
    </citation>
    <scope>NUCLEOTIDE SEQUENCE</scope>
    <source>
        <strain evidence="3">SS15</strain>
        <tissue evidence="3">Liver</tissue>
    </source>
</reference>
<reference evidence="4 5" key="2">
    <citation type="journal article" date="2021" name="J. Hered.">
        <title>Feather Gene Expression Elucidates the Developmental Basis of Plumage Iridescence in African Starlings.</title>
        <authorList>
            <person name="Rubenstein D.R."/>
            <person name="Corvelo A."/>
            <person name="MacManes M.D."/>
            <person name="Maia R."/>
            <person name="Narzisi G."/>
            <person name="Rousaki A."/>
            <person name="Vandenabeele P."/>
            <person name="Shawkey M.D."/>
            <person name="Solomon J."/>
        </authorList>
    </citation>
    <scope>NUCLEOTIDE SEQUENCE [LARGE SCALE GENOMIC DNA]</scope>
    <source>
        <strain evidence="4">SS15</strain>
    </source>
</reference>
<dbReference type="Gene3D" id="2.60.40.10">
    <property type="entry name" value="Immunoglobulins"/>
    <property type="match status" value="2"/>
</dbReference>
<dbReference type="PANTHER" id="PTHR22538">
    <property type="entry name" value="CILIA- AND FLAGELLA-ASSOCIATED PROTEIN 74"/>
    <property type="match status" value="1"/>
</dbReference>
<dbReference type="InterPro" id="IPR056310">
    <property type="entry name" value="Ig-CFAP74_4th"/>
</dbReference>
<dbReference type="OrthoDB" id="545169at2759"/>
<organism evidence="3">
    <name type="scientific">Lamprotornis superbus</name>
    <dbReference type="NCBI Taxonomy" id="245042"/>
    <lineage>
        <taxon>Eukaryota</taxon>
        <taxon>Metazoa</taxon>
        <taxon>Chordata</taxon>
        <taxon>Craniata</taxon>
        <taxon>Vertebrata</taxon>
        <taxon>Euteleostomi</taxon>
        <taxon>Archelosauria</taxon>
        <taxon>Archosauria</taxon>
        <taxon>Dinosauria</taxon>
        <taxon>Saurischia</taxon>
        <taxon>Theropoda</taxon>
        <taxon>Coelurosauria</taxon>
        <taxon>Aves</taxon>
        <taxon>Neognathae</taxon>
        <taxon>Neoaves</taxon>
        <taxon>Telluraves</taxon>
        <taxon>Australaves</taxon>
        <taxon>Passeriformes</taxon>
        <taxon>Sturnidae</taxon>
        <taxon>Lamprotornis</taxon>
    </lineage>
</organism>
<evidence type="ECO:0000313" key="5">
    <source>
        <dbReference type="Proteomes" id="UP000618051"/>
    </source>
</evidence>
<evidence type="ECO:0000259" key="1">
    <source>
        <dbReference type="Pfam" id="PF24778"/>
    </source>
</evidence>
<gene>
    <name evidence="4" type="ORF">IHE44_0007958</name>
    <name evidence="3" type="ORF">IHE44_014865</name>
</gene>
<dbReference type="Pfam" id="PF24778">
    <property type="entry name" value="Ig-CFAP74_3rd"/>
    <property type="match status" value="1"/>
</dbReference>
<protein>
    <submittedName>
        <fullName evidence="3">Cilia- and flagella-associated protein 74</fullName>
    </submittedName>
</protein>
<dbReference type="AlphaFoldDB" id="A0A835NNH7"/>
<feature type="non-terminal residue" evidence="3">
    <location>
        <position position="1"/>
    </location>
</feature>
<proteinExistence type="predicted"/>
<accession>A0A835NNH7</accession>
<feature type="domain" description="CFAP74 third Ig-like" evidence="1">
    <location>
        <begin position="1"/>
        <end position="42"/>
    </location>
</feature>
<evidence type="ECO:0000313" key="3">
    <source>
        <dbReference type="EMBL" id="KAG0119173.1"/>
    </source>
</evidence>
<keyword evidence="3" id="KW-0969">Cilium</keyword>
<dbReference type="InterPro" id="IPR013783">
    <property type="entry name" value="Ig-like_fold"/>
</dbReference>